<evidence type="ECO:0000313" key="8">
    <source>
        <dbReference type="EMBL" id="KAF1815453.1"/>
    </source>
</evidence>
<keyword evidence="5" id="KW-1133">Transmembrane helix</keyword>
<dbReference type="GeneID" id="54419311"/>
<evidence type="ECO:0000256" key="7">
    <source>
        <dbReference type="SAM" id="MobiDB-lite"/>
    </source>
</evidence>
<dbReference type="EMBL" id="ML975151">
    <property type="protein sequence ID" value="KAF1815453.1"/>
    <property type="molecule type" value="Genomic_DNA"/>
</dbReference>
<evidence type="ECO:0000256" key="6">
    <source>
        <dbReference type="ARBA" id="ARBA00023136"/>
    </source>
</evidence>
<reference evidence="10" key="2">
    <citation type="submission" date="2020-04" db="EMBL/GenBank/DDBJ databases">
        <authorList>
            <consortium name="NCBI Genome Project"/>
        </authorList>
    </citation>
    <scope>NUCLEOTIDE SEQUENCE</scope>
    <source>
        <strain evidence="10">CBS 781.70</strain>
    </source>
</reference>
<dbReference type="RefSeq" id="XP_033537084.1">
    <property type="nucleotide sequence ID" value="XM_033678741.1"/>
</dbReference>
<keyword evidence="4" id="KW-0812">Transmembrane</keyword>
<dbReference type="OrthoDB" id="2160638at2759"/>
<evidence type="ECO:0000256" key="3">
    <source>
        <dbReference type="ARBA" id="ARBA00022475"/>
    </source>
</evidence>
<dbReference type="AlphaFoldDB" id="A0A6G1GBM1"/>
<dbReference type="PANTHER" id="PTHR33567">
    <property type="entry name" value="CHROMATE ION TRANSPORTER (EUROFUNG)"/>
    <property type="match status" value="1"/>
</dbReference>
<dbReference type="Pfam" id="PF02417">
    <property type="entry name" value="Chromate_transp"/>
    <property type="match status" value="1"/>
</dbReference>
<accession>A0A6G1GBM1</accession>
<keyword evidence="9" id="KW-1185">Reference proteome</keyword>
<evidence type="ECO:0000256" key="5">
    <source>
        <dbReference type="ARBA" id="ARBA00022989"/>
    </source>
</evidence>
<keyword evidence="6" id="KW-0472">Membrane</keyword>
<gene>
    <name evidence="8 10" type="ORF">P152DRAFT_455166</name>
</gene>
<evidence type="ECO:0000313" key="9">
    <source>
        <dbReference type="Proteomes" id="UP000504638"/>
    </source>
</evidence>
<name>A0A6G1GBM1_9PEZI</name>
<proteinExistence type="inferred from homology"/>
<protein>
    <submittedName>
        <fullName evidence="8 10">Uncharacterized protein</fullName>
    </submittedName>
</protein>
<organism evidence="8">
    <name type="scientific">Eremomyces bilateralis CBS 781.70</name>
    <dbReference type="NCBI Taxonomy" id="1392243"/>
    <lineage>
        <taxon>Eukaryota</taxon>
        <taxon>Fungi</taxon>
        <taxon>Dikarya</taxon>
        <taxon>Ascomycota</taxon>
        <taxon>Pezizomycotina</taxon>
        <taxon>Dothideomycetes</taxon>
        <taxon>Dothideomycetes incertae sedis</taxon>
        <taxon>Eremomycetales</taxon>
        <taxon>Eremomycetaceae</taxon>
        <taxon>Eremomyces</taxon>
    </lineage>
</organism>
<dbReference type="Proteomes" id="UP000504638">
    <property type="component" value="Unplaced"/>
</dbReference>
<evidence type="ECO:0000313" key="10">
    <source>
        <dbReference type="RefSeq" id="XP_033537084.1"/>
    </source>
</evidence>
<comment type="similarity">
    <text evidence="2">Belongs to the chromate ion transporter (CHR) (TC 2.A.51) family.</text>
</comment>
<evidence type="ECO:0000256" key="1">
    <source>
        <dbReference type="ARBA" id="ARBA00004651"/>
    </source>
</evidence>
<dbReference type="PANTHER" id="PTHR33567:SF3">
    <property type="entry name" value="CHROMATE ION TRANSPORTER (EUROFUNG)"/>
    <property type="match status" value="1"/>
</dbReference>
<comment type="subcellular location">
    <subcellularLocation>
        <location evidence="1">Cell membrane</location>
        <topology evidence="1">Multi-pass membrane protein</topology>
    </subcellularLocation>
</comment>
<feature type="region of interest" description="Disordered" evidence="7">
    <location>
        <begin position="83"/>
        <end position="104"/>
    </location>
</feature>
<evidence type="ECO:0000256" key="2">
    <source>
        <dbReference type="ARBA" id="ARBA00005262"/>
    </source>
</evidence>
<reference evidence="8 10" key="1">
    <citation type="submission" date="2020-01" db="EMBL/GenBank/DDBJ databases">
        <authorList>
            <consortium name="DOE Joint Genome Institute"/>
            <person name="Haridas S."/>
            <person name="Albert R."/>
            <person name="Binder M."/>
            <person name="Bloem J."/>
            <person name="Labutti K."/>
            <person name="Salamov A."/>
            <person name="Andreopoulos B."/>
            <person name="Baker S.E."/>
            <person name="Barry K."/>
            <person name="Bills G."/>
            <person name="Bluhm B.H."/>
            <person name="Cannon C."/>
            <person name="Castanera R."/>
            <person name="Culley D.E."/>
            <person name="Daum C."/>
            <person name="Ezra D."/>
            <person name="Gonzalez J.B."/>
            <person name="Henrissat B."/>
            <person name="Kuo A."/>
            <person name="Liang C."/>
            <person name="Lipzen A."/>
            <person name="Lutzoni F."/>
            <person name="Magnuson J."/>
            <person name="Mondo S."/>
            <person name="Nolan M."/>
            <person name="Ohm R."/>
            <person name="Pangilinan J."/>
            <person name="Park H.-J."/>
            <person name="Ramirez L."/>
            <person name="Alfaro M."/>
            <person name="Sun H."/>
            <person name="Tritt A."/>
            <person name="Yoshinaga Y."/>
            <person name="Zwiers L.-H."/>
            <person name="Turgeon B.G."/>
            <person name="Goodwin S.B."/>
            <person name="Spatafora J.W."/>
            <person name="Crous P.W."/>
            <person name="Grigoriev I.V."/>
        </authorList>
    </citation>
    <scope>NUCLEOTIDE SEQUENCE</scope>
    <source>
        <strain evidence="8 10">CBS 781.70</strain>
    </source>
</reference>
<evidence type="ECO:0000256" key="4">
    <source>
        <dbReference type="ARBA" id="ARBA00022692"/>
    </source>
</evidence>
<dbReference type="InterPro" id="IPR003370">
    <property type="entry name" value="Chromate_transpt"/>
</dbReference>
<keyword evidence="3" id="KW-1003">Cell membrane</keyword>
<sequence length="104" mass="12092">MALQSLVNTFHSLRDSTKDHDDSTVSAYQANKSPLLWRLGDVFLRTWDLGFTAFGGPPVHFQILHRRFVEGHGGKAKWVDEQTVSHQNPNRIPTERRMYWKNRS</sequence>
<reference evidence="10" key="3">
    <citation type="submission" date="2025-04" db="UniProtKB">
        <authorList>
            <consortium name="RefSeq"/>
        </authorList>
    </citation>
    <scope>IDENTIFICATION</scope>
    <source>
        <strain evidence="10">CBS 781.70</strain>
    </source>
</reference>